<dbReference type="Proteomes" id="UP000054166">
    <property type="component" value="Unassembled WGS sequence"/>
</dbReference>
<name>A0A0C3AXJ9_PILCF</name>
<dbReference type="EMBL" id="KN833014">
    <property type="protein sequence ID" value="KIM78738.1"/>
    <property type="molecule type" value="Genomic_DNA"/>
</dbReference>
<sequence>DVRQAKEAEPYLARFEDDWATGQILRQYINGKHKYEAAKANGKVKIGGKRKCTSPTGPNKRIRRSSDDEEELDWTSINGGSENDDGNSGDEWTGLAYEKSYNDEDMVFGGSDYSHEDGSERL</sequence>
<keyword evidence="3" id="KW-1185">Reference proteome</keyword>
<protein>
    <submittedName>
        <fullName evidence="2">Uncharacterized protein</fullName>
    </submittedName>
</protein>
<proteinExistence type="predicted"/>
<dbReference type="HOGENOM" id="CLU_2032156_0_0_1"/>
<organism evidence="2 3">
    <name type="scientific">Piloderma croceum (strain F 1598)</name>
    <dbReference type="NCBI Taxonomy" id="765440"/>
    <lineage>
        <taxon>Eukaryota</taxon>
        <taxon>Fungi</taxon>
        <taxon>Dikarya</taxon>
        <taxon>Basidiomycota</taxon>
        <taxon>Agaricomycotina</taxon>
        <taxon>Agaricomycetes</taxon>
        <taxon>Agaricomycetidae</taxon>
        <taxon>Atheliales</taxon>
        <taxon>Atheliaceae</taxon>
        <taxon>Piloderma</taxon>
    </lineage>
</organism>
<gene>
    <name evidence="2" type="ORF">PILCRDRAFT_10957</name>
</gene>
<evidence type="ECO:0000313" key="2">
    <source>
        <dbReference type="EMBL" id="KIM78738.1"/>
    </source>
</evidence>
<dbReference type="AlphaFoldDB" id="A0A0C3AXJ9"/>
<evidence type="ECO:0000313" key="3">
    <source>
        <dbReference type="Proteomes" id="UP000054166"/>
    </source>
</evidence>
<dbReference type="OrthoDB" id="2755069at2759"/>
<accession>A0A0C3AXJ9</accession>
<reference evidence="3" key="2">
    <citation type="submission" date="2015-01" db="EMBL/GenBank/DDBJ databases">
        <title>Evolutionary Origins and Diversification of the Mycorrhizal Mutualists.</title>
        <authorList>
            <consortium name="DOE Joint Genome Institute"/>
            <consortium name="Mycorrhizal Genomics Consortium"/>
            <person name="Kohler A."/>
            <person name="Kuo A."/>
            <person name="Nagy L.G."/>
            <person name="Floudas D."/>
            <person name="Copeland A."/>
            <person name="Barry K.W."/>
            <person name="Cichocki N."/>
            <person name="Veneault-Fourrey C."/>
            <person name="LaButti K."/>
            <person name="Lindquist E.A."/>
            <person name="Lipzen A."/>
            <person name="Lundell T."/>
            <person name="Morin E."/>
            <person name="Murat C."/>
            <person name="Riley R."/>
            <person name="Ohm R."/>
            <person name="Sun H."/>
            <person name="Tunlid A."/>
            <person name="Henrissat B."/>
            <person name="Grigoriev I.V."/>
            <person name="Hibbett D.S."/>
            <person name="Martin F."/>
        </authorList>
    </citation>
    <scope>NUCLEOTIDE SEQUENCE [LARGE SCALE GENOMIC DNA]</scope>
    <source>
        <strain evidence="3">F 1598</strain>
    </source>
</reference>
<dbReference type="InParanoid" id="A0A0C3AXJ9"/>
<reference evidence="2 3" key="1">
    <citation type="submission" date="2014-04" db="EMBL/GenBank/DDBJ databases">
        <authorList>
            <consortium name="DOE Joint Genome Institute"/>
            <person name="Kuo A."/>
            <person name="Tarkka M."/>
            <person name="Buscot F."/>
            <person name="Kohler A."/>
            <person name="Nagy L.G."/>
            <person name="Floudas D."/>
            <person name="Copeland A."/>
            <person name="Barry K.W."/>
            <person name="Cichocki N."/>
            <person name="Veneault-Fourrey C."/>
            <person name="LaButti K."/>
            <person name="Lindquist E.A."/>
            <person name="Lipzen A."/>
            <person name="Lundell T."/>
            <person name="Morin E."/>
            <person name="Murat C."/>
            <person name="Sun H."/>
            <person name="Tunlid A."/>
            <person name="Henrissat B."/>
            <person name="Grigoriev I.V."/>
            <person name="Hibbett D.S."/>
            <person name="Martin F."/>
            <person name="Nordberg H.P."/>
            <person name="Cantor M.N."/>
            <person name="Hua S.X."/>
        </authorList>
    </citation>
    <scope>NUCLEOTIDE SEQUENCE [LARGE SCALE GENOMIC DNA]</scope>
    <source>
        <strain evidence="2 3">F 1598</strain>
    </source>
</reference>
<feature type="region of interest" description="Disordered" evidence="1">
    <location>
        <begin position="46"/>
        <end position="93"/>
    </location>
</feature>
<feature type="non-terminal residue" evidence="2">
    <location>
        <position position="1"/>
    </location>
</feature>
<evidence type="ECO:0000256" key="1">
    <source>
        <dbReference type="SAM" id="MobiDB-lite"/>
    </source>
</evidence>